<gene>
    <name evidence="3" type="ORF">SAMN04488001_0486</name>
</gene>
<accession>A0A1H2RHN7</accession>
<feature type="compositionally biased region" description="Basic and acidic residues" evidence="1">
    <location>
        <begin position="93"/>
        <end position="106"/>
    </location>
</feature>
<sequence>MKQFMKILGVCALPLTLSAPQMAVADGATDANFSVSIRGIPAGSLTVKGKESGGAYSASGVLQSGGLVGLVAKVKYTATASGRVKGNRFSPARYDEKADTGKRKSDSSMTYSGGVPTVSDYEPSANGVKPSTQKGTVDPMTALYAAFRDVNKDEVCKLDVKMFDGKRASQVKLASPRAEKGMIKCDGEYRRLAGFSAEDMAEKARFPFNLYYAKTDDGRYRVEKVVTQTLFGNAVMKRK</sequence>
<dbReference type="STRING" id="670155.SAMN04488001_0486"/>
<evidence type="ECO:0000256" key="1">
    <source>
        <dbReference type="SAM" id="MobiDB-lite"/>
    </source>
</evidence>
<evidence type="ECO:0000313" key="3">
    <source>
        <dbReference type="EMBL" id="SDW18149.1"/>
    </source>
</evidence>
<evidence type="ECO:0008006" key="5">
    <source>
        <dbReference type="Google" id="ProtNLM"/>
    </source>
</evidence>
<dbReference type="AlphaFoldDB" id="A0A1H2RHN7"/>
<keyword evidence="2" id="KW-0732">Signal</keyword>
<name>A0A1H2RHN7_9RHOB</name>
<organism evidence="3 4">
    <name type="scientific">Litoreibacter albidus</name>
    <dbReference type="NCBI Taxonomy" id="670155"/>
    <lineage>
        <taxon>Bacteria</taxon>
        <taxon>Pseudomonadati</taxon>
        <taxon>Pseudomonadota</taxon>
        <taxon>Alphaproteobacteria</taxon>
        <taxon>Rhodobacterales</taxon>
        <taxon>Roseobacteraceae</taxon>
        <taxon>Litoreibacter</taxon>
    </lineage>
</organism>
<dbReference type="Pfam" id="PF11306">
    <property type="entry name" value="DUF3108"/>
    <property type="match status" value="1"/>
</dbReference>
<feature type="chain" id="PRO_5011753660" description="DUF3108 domain-containing protein" evidence="2">
    <location>
        <begin position="24"/>
        <end position="239"/>
    </location>
</feature>
<dbReference type="InterPro" id="IPR021457">
    <property type="entry name" value="DUF3108"/>
</dbReference>
<keyword evidence="4" id="KW-1185">Reference proteome</keyword>
<feature type="signal peptide" evidence="2">
    <location>
        <begin position="1"/>
        <end position="23"/>
    </location>
</feature>
<feature type="region of interest" description="Disordered" evidence="1">
    <location>
        <begin position="87"/>
        <end position="134"/>
    </location>
</feature>
<dbReference type="Proteomes" id="UP000199441">
    <property type="component" value="Unassembled WGS sequence"/>
</dbReference>
<proteinExistence type="predicted"/>
<dbReference type="RefSeq" id="WP_089943850.1">
    <property type="nucleotide sequence ID" value="NZ_FNOI01000001.1"/>
</dbReference>
<dbReference type="OrthoDB" id="7844015at2"/>
<evidence type="ECO:0000256" key="2">
    <source>
        <dbReference type="SAM" id="SignalP"/>
    </source>
</evidence>
<evidence type="ECO:0000313" key="4">
    <source>
        <dbReference type="Proteomes" id="UP000199441"/>
    </source>
</evidence>
<protein>
    <recommendedName>
        <fullName evidence="5">DUF3108 domain-containing protein</fullName>
    </recommendedName>
</protein>
<reference evidence="4" key="1">
    <citation type="submission" date="2016-10" db="EMBL/GenBank/DDBJ databases">
        <authorList>
            <person name="Varghese N."/>
            <person name="Submissions S."/>
        </authorList>
    </citation>
    <scope>NUCLEOTIDE SEQUENCE [LARGE SCALE GENOMIC DNA]</scope>
    <source>
        <strain evidence="4">DSM 26922</strain>
    </source>
</reference>
<dbReference type="EMBL" id="FNOI01000001">
    <property type="protein sequence ID" value="SDW18149.1"/>
    <property type="molecule type" value="Genomic_DNA"/>
</dbReference>